<evidence type="ECO:0000256" key="3">
    <source>
        <dbReference type="ARBA" id="ARBA00022729"/>
    </source>
</evidence>
<dbReference type="Proteomes" id="UP000555103">
    <property type="component" value="Unassembled WGS sequence"/>
</dbReference>
<keyword evidence="4" id="KW-0472">Membrane</keyword>
<dbReference type="EMBL" id="JACIEP010000001">
    <property type="protein sequence ID" value="MBB4034298.1"/>
    <property type="molecule type" value="Genomic_DNA"/>
</dbReference>
<evidence type="ECO:0000256" key="5">
    <source>
        <dbReference type="ARBA" id="ARBA00023237"/>
    </source>
</evidence>
<feature type="domain" description="RagB/SusD" evidence="6">
    <location>
        <begin position="322"/>
        <end position="642"/>
    </location>
</feature>
<keyword evidence="5" id="KW-0998">Cell outer membrane</keyword>
<name>A0A840CJV1_9BACT</name>
<proteinExistence type="inferred from homology"/>
<dbReference type="GO" id="GO:0009279">
    <property type="term" value="C:cell outer membrane"/>
    <property type="evidence" value="ECO:0007669"/>
    <property type="project" value="UniProtKB-SubCell"/>
</dbReference>
<evidence type="ECO:0000256" key="1">
    <source>
        <dbReference type="ARBA" id="ARBA00004442"/>
    </source>
</evidence>
<dbReference type="InterPro" id="IPR033985">
    <property type="entry name" value="SusD-like_N"/>
</dbReference>
<dbReference type="PROSITE" id="PS51257">
    <property type="entry name" value="PROKAR_LIPOPROTEIN"/>
    <property type="match status" value="1"/>
</dbReference>
<evidence type="ECO:0000256" key="4">
    <source>
        <dbReference type="ARBA" id="ARBA00023136"/>
    </source>
</evidence>
<evidence type="ECO:0000313" key="8">
    <source>
        <dbReference type="EMBL" id="MBB4034298.1"/>
    </source>
</evidence>
<sequence length="653" mass="74322">MKTINKIFLSIVAAGTIALTSCSDYLDVSGELSDNLTVDKVFENASYTKRWHGNIFNAICEYSENGSSSNSGMKNPWSGIAGEIMQNNGPAKNLLVQGYNPSSAGLHRWATQYQYIRQAMIFIERAKPIGNPNESTSLREEDVRKMKMEAKFLIAYAYFSLFELYGPIPIVTGLADPEDQNIDYARAPLDDVIKHIDDLLVEVIESPDIPNSIWKEGTYNLTEVVRPTKVAAMALRAKLWVYAASPLFNGGFPEALTITNFDGTRLFPDKDPNKWNIAKQRLEEFLTFAEAQGHKLYVKLNSNGSIDADLSVYELYQAYNDEILWATGVNDYSAEHNAEKRSTPRDIYSCYGNIGVSQETVDAFFMNNGLEINDKGSGYREDGFTSIVNPCNTSKRTDTNIFNMYANREARFYAAVTYQGKSWHKQPNNNANYQVGFAWGQPSDGSNDNSPRGGYLLYKLKNRQVLWSNASGDLKSFARPSILLRLADFYLYYAEVLNEIDPSDSRIIEYVDRVRERAGIMGYGELQSEGKKTGIIGDQQKQRKAIYRERRVELMAEGQRWFDMRRWMICDPTEANREMEGDITLFTGMNMRGYADQPIGSSTSYFTRVQIENRTWKKEMYWYPVPQNEISKSRLLVQNPLWSQVLEPPTESE</sequence>
<dbReference type="SUPFAM" id="SSF48452">
    <property type="entry name" value="TPR-like"/>
    <property type="match status" value="1"/>
</dbReference>
<reference evidence="8 9" key="1">
    <citation type="submission" date="2020-08" db="EMBL/GenBank/DDBJ databases">
        <title>Genomic Encyclopedia of Type Strains, Phase IV (KMG-IV): sequencing the most valuable type-strain genomes for metagenomic binning, comparative biology and taxonomic classification.</title>
        <authorList>
            <person name="Goeker M."/>
        </authorList>
    </citation>
    <scope>NUCLEOTIDE SEQUENCE [LARGE SCALE GENOMIC DNA]</scope>
    <source>
        <strain evidence="8 9">DSM 104969</strain>
    </source>
</reference>
<evidence type="ECO:0000256" key="2">
    <source>
        <dbReference type="ARBA" id="ARBA00006275"/>
    </source>
</evidence>
<comment type="subcellular location">
    <subcellularLocation>
        <location evidence="1">Cell outer membrane</location>
    </subcellularLocation>
</comment>
<accession>A0A840CJV1</accession>
<feature type="domain" description="SusD-like N-terminal" evidence="7">
    <location>
        <begin position="99"/>
        <end position="239"/>
    </location>
</feature>
<keyword evidence="3" id="KW-0732">Signal</keyword>
<evidence type="ECO:0000313" key="9">
    <source>
        <dbReference type="Proteomes" id="UP000555103"/>
    </source>
</evidence>
<evidence type="ECO:0008006" key="10">
    <source>
        <dbReference type="Google" id="ProtNLM"/>
    </source>
</evidence>
<dbReference type="InterPro" id="IPR011990">
    <property type="entry name" value="TPR-like_helical_dom_sf"/>
</dbReference>
<keyword evidence="9" id="KW-1185">Reference proteome</keyword>
<comment type="caution">
    <text evidence="8">The sequence shown here is derived from an EMBL/GenBank/DDBJ whole genome shotgun (WGS) entry which is preliminary data.</text>
</comment>
<dbReference type="AlphaFoldDB" id="A0A840CJV1"/>
<dbReference type="RefSeq" id="WP_183305252.1">
    <property type="nucleotide sequence ID" value="NZ_JACIEP010000001.1"/>
</dbReference>
<dbReference type="InterPro" id="IPR012944">
    <property type="entry name" value="SusD_RagB_dom"/>
</dbReference>
<dbReference type="Pfam" id="PF07980">
    <property type="entry name" value="SusD_RagB"/>
    <property type="match status" value="1"/>
</dbReference>
<comment type="similarity">
    <text evidence="2">Belongs to the SusD family.</text>
</comment>
<evidence type="ECO:0000259" key="6">
    <source>
        <dbReference type="Pfam" id="PF07980"/>
    </source>
</evidence>
<organism evidence="8 9">
    <name type="scientific">Dysgonomonas hofstadii</name>
    <dbReference type="NCBI Taxonomy" id="637886"/>
    <lineage>
        <taxon>Bacteria</taxon>
        <taxon>Pseudomonadati</taxon>
        <taxon>Bacteroidota</taxon>
        <taxon>Bacteroidia</taxon>
        <taxon>Bacteroidales</taxon>
        <taxon>Dysgonomonadaceae</taxon>
        <taxon>Dysgonomonas</taxon>
    </lineage>
</organism>
<gene>
    <name evidence="8" type="ORF">GGR21_000183</name>
</gene>
<evidence type="ECO:0000259" key="7">
    <source>
        <dbReference type="Pfam" id="PF14322"/>
    </source>
</evidence>
<dbReference type="Gene3D" id="1.25.40.390">
    <property type="match status" value="1"/>
</dbReference>
<dbReference type="Pfam" id="PF14322">
    <property type="entry name" value="SusD-like_3"/>
    <property type="match status" value="1"/>
</dbReference>
<protein>
    <recommendedName>
        <fullName evidence="10">RagB/SusD family nutrient uptake outer membrane protein</fullName>
    </recommendedName>
</protein>